<evidence type="ECO:0000256" key="7">
    <source>
        <dbReference type="ARBA" id="ARBA00012989"/>
    </source>
</evidence>
<dbReference type="InterPro" id="IPR044944">
    <property type="entry name" value="NOS_dom_3"/>
</dbReference>
<protein>
    <recommendedName>
        <fullName evidence="23">Nitric oxide synthase 1</fullName>
        <ecNumber evidence="7">1.14.13.39</ecNumber>
    </recommendedName>
    <alternativeName>
        <fullName evidence="18">Constitutive NOS</fullName>
    </alternativeName>
    <alternativeName>
        <fullName evidence="20">NC-NOS</fullName>
    </alternativeName>
    <alternativeName>
        <fullName evidence="19">NOS type I</fullName>
    </alternativeName>
    <alternativeName>
        <fullName evidence="21">Neuronal NOS</fullName>
    </alternativeName>
    <alternativeName>
        <fullName evidence="24">Nitric oxide synthase, brain</fullName>
    </alternativeName>
    <alternativeName>
        <fullName evidence="22">Peptidyl-cysteine S-nitrosylase NOS1</fullName>
    </alternativeName>
</protein>
<evidence type="ECO:0000256" key="13">
    <source>
        <dbReference type="ARBA" id="ARBA00022843"/>
    </source>
</evidence>
<evidence type="ECO:0000256" key="6">
    <source>
        <dbReference type="ARBA" id="ARBA00006267"/>
    </source>
</evidence>
<dbReference type="Pfam" id="PF00175">
    <property type="entry name" value="NAD_binding_1"/>
    <property type="match status" value="1"/>
</dbReference>
<dbReference type="GO" id="GO:0010181">
    <property type="term" value="F:FMN binding"/>
    <property type="evidence" value="ECO:0007669"/>
    <property type="project" value="InterPro"/>
</dbReference>
<feature type="region of interest" description="Disordered" evidence="25">
    <location>
        <begin position="142"/>
        <end position="182"/>
    </location>
</feature>
<dbReference type="InterPro" id="IPR017927">
    <property type="entry name" value="FAD-bd_FR_type"/>
</dbReference>
<dbReference type="FunFam" id="1.20.990.10:FF:000002">
    <property type="entry name" value="Nitric oxide synthase"/>
    <property type="match status" value="1"/>
</dbReference>
<keyword evidence="10" id="KW-0288">FMN</keyword>
<dbReference type="Gene3D" id="3.40.50.360">
    <property type="match status" value="1"/>
</dbReference>
<comment type="similarity">
    <text evidence="6">Belongs to the NOS family.</text>
</comment>
<reference evidence="29" key="1">
    <citation type="submission" date="2018-11" db="EMBL/GenBank/DDBJ databases">
        <authorList>
            <person name="Alioto T."/>
            <person name="Alioto T."/>
        </authorList>
    </citation>
    <scope>NUCLEOTIDE SEQUENCE</scope>
</reference>
<dbReference type="Proteomes" id="UP000596742">
    <property type="component" value="Unassembled WGS sequence"/>
</dbReference>
<dbReference type="PANTHER" id="PTHR43410:SF1">
    <property type="entry name" value="NITRIC OXIDE SYNTHASE"/>
    <property type="match status" value="1"/>
</dbReference>
<dbReference type="PRINTS" id="PR00371">
    <property type="entry name" value="FPNCR"/>
</dbReference>
<evidence type="ECO:0000256" key="22">
    <source>
        <dbReference type="ARBA" id="ARBA00032538"/>
    </source>
</evidence>
<dbReference type="SUPFAM" id="SSF52218">
    <property type="entry name" value="Flavoproteins"/>
    <property type="match status" value="1"/>
</dbReference>
<evidence type="ECO:0000256" key="1">
    <source>
        <dbReference type="ARBA" id="ARBA00001917"/>
    </source>
</evidence>
<dbReference type="CDD" id="cd00795">
    <property type="entry name" value="NOS_oxygenase_euk"/>
    <property type="match status" value="1"/>
</dbReference>
<keyword evidence="15" id="KW-0112">Calmodulin-binding</keyword>
<keyword evidence="13" id="KW-0832">Ubl conjugation</keyword>
<dbReference type="GO" id="GO:0046872">
    <property type="term" value="F:metal ion binding"/>
    <property type="evidence" value="ECO:0007669"/>
    <property type="project" value="UniProtKB-KW"/>
</dbReference>
<dbReference type="SMART" id="SM00228">
    <property type="entry name" value="PDZ"/>
    <property type="match status" value="1"/>
</dbReference>
<comment type="caution">
    <text evidence="29">The sequence shown here is derived from an EMBL/GenBank/DDBJ whole genome shotgun (WGS) entry which is preliminary data.</text>
</comment>
<organism evidence="29 30">
    <name type="scientific">Mytilus galloprovincialis</name>
    <name type="common">Mediterranean mussel</name>
    <dbReference type="NCBI Taxonomy" id="29158"/>
    <lineage>
        <taxon>Eukaryota</taxon>
        <taxon>Metazoa</taxon>
        <taxon>Spiralia</taxon>
        <taxon>Lophotrochozoa</taxon>
        <taxon>Mollusca</taxon>
        <taxon>Bivalvia</taxon>
        <taxon>Autobranchia</taxon>
        <taxon>Pteriomorphia</taxon>
        <taxon>Mytilida</taxon>
        <taxon>Mytiloidea</taxon>
        <taxon>Mytilidae</taxon>
        <taxon>Mytilinae</taxon>
        <taxon>Mytilus</taxon>
    </lineage>
</organism>
<dbReference type="SUPFAM" id="SSF56512">
    <property type="entry name" value="Nitric oxide (NO) synthase oxygenase domain"/>
    <property type="match status" value="1"/>
</dbReference>
<evidence type="ECO:0000256" key="9">
    <source>
        <dbReference type="ARBA" id="ARBA00022630"/>
    </source>
</evidence>
<dbReference type="InterPro" id="IPR039261">
    <property type="entry name" value="FNR_nucleotide-bd"/>
</dbReference>
<keyword evidence="11" id="KW-0479">Metal-binding</keyword>
<dbReference type="Pfam" id="PF02898">
    <property type="entry name" value="NO_synthase"/>
    <property type="match status" value="1"/>
</dbReference>
<evidence type="ECO:0000256" key="2">
    <source>
        <dbReference type="ARBA" id="ARBA00001970"/>
    </source>
</evidence>
<feature type="compositionally biased region" description="Polar residues" evidence="25">
    <location>
        <begin position="145"/>
        <end position="166"/>
    </location>
</feature>
<evidence type="ECO:0000256" key="11">
    <source>
        <dbReference type="ARBA" id="ARBA00022723"/>
    </source>
</evidence>
<dbReference type="InterPro" id="IPR044943">
    <property type="entry name" value="NOS_dom_1"/>
</dbReference>
<dbReference type="InterPro" id="IPR003097">
    <property type="entry name" value="CysJ-like_FAD-binding"/>
</dbReference>
<evidence type="ECO:0000256" key="16">
    <source>
        <dbReference type="ARBA" id="ARBA00023002"/>
    </source>
</evidence>
<keyword evidence="14" id="KW-0521">NADP</keyword>
<evidence type="ECO:0000256" key="24">
    <source>
        <dbReference type="ARBA" id="ARBA00035474"/>
    </source>
</evidence>
<dbReference type="FunFam" id="3.40.50.80:FF:000003">
    <property type="entry name" value="Nitric oxide synthase"/>
    <property type="match status" value="1"/>
</dbReference>
<evidence type="ECO:0000256" key="4">
    <source>
        <dbReference type="ARBA" id="ARBA00004468"/>
    </source>
</evidence>
<dbReference type="InterPro" id="IPR001433">
    <property type="entry name" value="OxRdtase_FAD/NAD-bd"/>
</dbReference>
<dbReference type="PROSITE" id="PS51384">
    <property type="entry name" value="FAD_FR"/>
    <property type="match status" value="1"/>
</dbReference>
<evidence type="ECO:0000259" key="27">
    <source>
        <dbReference type="PROSITE" id="PS50902"/>
    </source>
</evidence>
<feature type="domain" description="FAD-binding FR-type" evidence="28">
    <location>
        <begin position="1010"/>
        <end position="1258"/>
    </location>
</feature>
<dbReference type="GO" id="GO:0005516">
    <property type="term" value="F:calmodulin binding"/>
    <property type="evidence" value="ECO:0007669"/>
    <property type="project" value="UniProtKB-KW"/>
</dbReference>
<dbReference type="SUPFAM" id="SSF50156">
    <property type="entry name" value="PDZ domain-like"/>
    <property type="match status" value="1"/>
</dbReference>
<dbReference type="SUPFAM" id="SSF63380">
    <property type="entry name" value="Riboflavin synthase domain-like"/>
    <property type="match status" value="1"/>
</dbReference>
<evidence type="ECO:0000256" key="5">
    <source>
        <dbReference type="ARBA" id="ARBA00004552"/>
    </source>
</evidence>
<comment type="subcellular location">
    <subcellularLocation>
        <location evidence="4">Cell membrane</location>
        <location evidence="4">Sarcolemma</location>
        <topology evidence="4">Peripheral membrane protein</topology>
    </subcellularLocation>
    <subcellularLocation>
        <location evidence="5">Cell projection</location>
        <location evidence="5">Dendritic spine</location>
    </subcellularLocation>
</comment>
<dbReference type="InterPro" id="IPR029039">
    <property type="entry name" value="Flavoprotein-like_sf"/>
</dbReference>
<dbReference type="InterPro" id="IPR050607">
    <property type="entry name" value="NOS"/>
</dbReference>
<evidence type="ECO:0000256" key="8">
    <source>
        <dbReference type="ARBA" id="ARBA00022617"/>
    </source>
</evidence>
<evidence type="ECO:0000256" key="18">
    <source>
        <dbReference type="ARBA" id="ARBA00029794"/>
    </source>
</evidence>
<evidence type="ECO:0000256" key="20">
    <source>
        <dbReference type="ARBA" id="ARBA00031302"/>
    </source>
</evidence>
<keyword evidence="17" id="KW-0408">Iron</keyword>
<dbReference type="Gene3D" id="2.30.42.10">
    <property type="match status" value="1"/>
</dbReference>
<dbReference type="InterPro" id="IPR001094">
    <property type="entry name" value="Flavdoxin-like"/>
</dbReference>
<dbReference type="Pfam" id="PF00595">
    <property type="entry name" value="PDZ"/>
    <property type="match status" value="1"/>
</dbReference>
<evidence type="ECO:0000256" key="25">
    <source>
        <dbReference type="SAM" id="MobiDB-lite"/>
    </source>
</evidence>
<dbReference type="GO" id="GO:0004517">
    <property type="term" value="F:nitric-oxide synthase activity"/>
    <property type="evidence" value="ECO:0007669"/>
    <property type="project" value="UniProtKB-EC"/>
</dbReference>
<dbReference type="Gene3D" id="3.40.50.80">
    <property type="entry name" value="Nucleotide-binding domain of ferredoxin-NADP reductase (FNR) module"/>
    <property type="match status" value="1"/>
</dbReference>
<keyword evidence="30" id="KW-1185">Reference proteome</keyword>
<evidence type="ECO:0000256" key="23">
    <source>
        <dbReference type="ARBA" id="ARBA00035211"/>
    </source>
</evidence>
<evidence type="ECO:0000256" key="19">
    <source>
        <dbReference type="ARBA" id="ARBA00029891"/>
    </source>
</evidence>
<dbReference type="GO" id="GO:0042383">
    <property type="term" value="C:sarcolemma"/>
    <property type="evidence" value="ECO:0007669"/>
    <property type="project" value="UniProtKB-SubCell"/>
</dbReference>
<comment type="cofactor">
    <cofactor evidence="1">
        <name>FMN</name>
        <dbReference type="ChEBI" id="CHEBI:58210"/>
    </cofactor>
</comment>
<evidence type="ECO:0000256" key="12">
    <source>
        <dbReference type="ARBA" id="ARBA00022827"/>
    </source>
</evidence>
<name>A0A8B6G6T2_MYTGA</name>
<dbReference type="InterPro" id="IPR001478">
    <property type="entry name" value="PDZ"/>
</dbReference>
<dbReference type="InterPro" id="IPR023173">
    <property type="entry name" value="NADPH_Cyt_P450_Rdtase_alpha"/>
</dbReference>
<dbReference type="Gene3D" id="1.20.990.10">
    <property type="entry name" value="NADPH-cytochrome p450 Reductase, Chain A, domain 3"/>
    <property type="match status" value="1"/>
</dbReference>
<gene>
    <name evidence="29" type="ORF">MGAL_10B001280</name>
</gene>
<evidence type="ECO:0000259" key="26">
    <source>
        <dbReference type="PROSITE" id="PS50106"/>
    </source>
</evidence>
<dbReference type="PRINTS" id="PR00369">
    <property type="entry name" value="FLAVODOXIN"/>
</dbReference>
<accession>A0A8B6G6T2</accession>
<dbReference type="Gene3D" id="3.90.340.10">
    <property type="entry name" value="Nitric Oxide Synthase, Chain A, domain 1"/>
    <property type="match status" value="1"/>
</dbReference>
<evidence type="ECO:0000256" key="3">
    <source>
        <dbReference type="ARBA" id="ARBA00001974"/>
    </source>
</evidence>
<feature type="domain" description="Flavodoxin-like" evidence="27">
    <location>
        <begin position="777"/>
        <end position="953"/>
    </location>
</feature>
<dbReference type="Gene3D" id="3.90.440.10">
    <property type="entry name" value="Nitric Oxide Synthase,Heme Domain,Chain A domain 2"/>
    <property type="match status" value="1"/>
</dbReference>
<dbReference type="PROSITE" id="PS50902">
    <property type="entry name" value="FLAVODOXIN_LIKE"/>
    <property type="match status" value="1"/>
</dbReference>
<dbReference type="PROSITE" id="PS60001">
    <property type="entry name" value="NOS"/>
    <property type="match status" value="1"/>
</dbReference>
<dbReference type="InterPro" id="IPR044940">
    <property type="entry name" value="NOS_dom_2"/>
</dbReference>
<dbReference type="InterPro" id="IPR036034">
    <property type="entry name" value="PDZ_sf"/>
</dbReference>
<dbReference type="PROSITE" id="PS50106">
    <property type="entry name" value="PDZ"/>
    <property type="match status" value="1"/>
</dbReference>
<evidence type="ECO:0000256" key="17">
    <source>
        <dbReference type="ARBA" id="ARBA00023004"/>
    </source>
</evidence>
<evidence type="ECO:0000259" key="28">
    <source>
        <dbReference type="PROSITE" id="PS51384"/>
    </source>
</evidence>
<feature type="domain" description="PDZ" evidence="26">
    <location>
        <begin position="21"/>
        <end position="103"/>
    </location>
</feature>
<keyword evidence="9" id="KW-0285">Flavoprotein</keyword>
<dbReference type="InterPro" id="IPR004030">
    <property type="entry name" value="NOS_N"/>
</dbReference>
<dbReference type="GO" id="GO:1903522">
    <property type="term" value="P:regulation of blood circulation"/>
    <property type="evidence" value="ECO:0007669"/>
    <property type="project" value="UniProtKB-ARBA"/>
</dbReference>
<dbReference type="Pfam" id="PF00667">
    <property type="entry name" value="FAD_binding_1"/>
    <property type="match status" value="1"/>
</dbReference>
<dbReference type="FunFam" id="3.90.440.10:FF:000001">
    <property type="entry name" value="Endothelial nitric oxide synthase"/>
    <property type="match status" value="1"/>
</dbReference>
<evidence type="ECO:0000313" key="29">
    <source>
        <dbReference type="EMBL" id="VDI59530.1"/>
    </source>
</evidence>
<sequence>MSLSLRVDKPKMESDNSNMIRVKIIKKIDTGLGFLIQPRSEKPHVVISAIVSGGMAEKCGLIRIGDVIVRVNEMDLSDMVYEKCVDLLKSLPQETAVSLLLKGPDGYTSYLHTTFLENGTPHTTRITKPVANNESFVSRLRRTFGRSQSPSGRTPLRQSRSGNISPKRNKQKQEKEKIDTDQMDQTCFVCPVNHSSTSKVQNDAESQTDGENAKQVIPSVTANGGPLVIIRESKKTVNNNSLKNINNSEINNKVDTIDNNTVKNHSTDSQLNVIPNGRVNGAENLEERRDSKGIIVSPSMQRKEGMAHNSPAQQKRYVKLRNIADSKLVFTDTLHSKAIENVPCAHNRCLGSLMGTSVPGRAQGTVRPKEEMLVHAKDFFDQYFTSIKRQNTPAHQTRLSEVYSSIEKTGKYELTTSELTYGAKLAWRNAARCIGRIQWSKLQVFDARHITTARGMFEAICNHIKYATNKGNIRSAITVFPPRTDSKHDFRVWNTQLIMYAGYKQPDGSVIGDPASIDFTNVVIKMGWKPKFGMFDVLPLILQANGMDPEMFEIPAELIFEVPIKHPKFPSFAELGLKWFALPAVSAMLFDCGGLEFTACPFNGWYMGTEIASRDFLDAQRYNLIEKIAEKLGLDTRKNSSLWRDRVCVETNIAVLHSYQVAGATIMDHHAASESFMKFMENEMKQRGGCPADWVWVVPPLSSSITPVFHQEMLLYKLKPSYEYQDEVFRTYVWKKDREKGKTVEKRRRKFGFKELARAVKFSAKLMVKALSNRVKCTILYATETGKSERFAKTLCEIFKHAFDAKVVDMAEYDAIHLEHEALVLFITSTFGNGDPPENGEAFAKNLHDLNDVKSTKNGEGLSTQYFRMSTKSESEDNQQVEDKILEEVGPLSNVRFSVFGLGSRAYPNFCAFAHYIDNMMNALGSERIYKMGEGDELCGQEETFRQWAKLVFKAACDTFCVGDENSIQEATGALSKTDFTWSPEKFRLTPSTNETPLSLCEALSKMHSKNVLSCSLSNRIQLQDPKSERQTYLANIDLEGNSADMNYSPGDHVAIFPLNSSELVDGIITRLHNAPPPDQLVKLEVIQELTTPMGTQKSWKQFEKIPTATMKTMFSRFLDITTPPSQELLKQLVSQATRDNDKIKIENLANDIHEYEDWRYEKMPNVLEVLEEFPSLKINPSLLISQLPLLQQRFYSISSSQKSSPGEVHATIGVLKYNTMDGAGALHYGVCSSWLNTCDIGEEIPCAMRMAPLFHLPDDATLPIIMVGPGTGIAPFRSFWHQRKIDKNMLPVPKHGDKIGWGEMYLYFGCRKSAVDYIYKEELDSCLQDDVLTKVYTAFSREPGQPKTYVQDMIKKNGQEVFDAVFKNGGHFYVCGDVQMASDVTETLCKIIQEKGKMSKEQAQSYMLKLKEANRFHEDIFGVSAKQEFTDKVRDQAKRAWKYINATKPVNNNKEVAVPIPPPEKRLPRGNPKPPMKVRTKVISVDSEDDMWTIPEN</sequence>
<dbReference type="EC" id="1.14.13.39" evidence="7"/>
<keyword evidence="12" id="KW-0274">FAD</keyword>
<dbReference type="PANTHER" id="PTHR43410">
    <property type="entry name" value="NITRIC OXIDE SYNTHASE OXYGENASE"/>
    <property type="match status" value="1"/>
</dbReference>
<comment type="cofactor">
    <cofactor evidence="2">
        <name>heme b</name>
        <dbReference type="ChEBI" id="CHEBI:60344"/>
    </cofactor>
</comment>
<dbReference type="GO" id="GO:0043197">
    <property type="term" value="C:dendritic spine"/>
    <property type="evidence" value="ECO:0007669"/>
    <property type="project" value="UniProtKB-SubCell"/>
</dbReference>
<dbReference type="InterPro" id="IPR001709">
    <property type="entry name" value="Flavoprot_Pyr_Nucl_cyt_Rdtase"/>
</dbReference>
<dbReference type="Pfam" id="PF00258">
    <property type="entry name" value="Flavodoxin_1"/>
    <property type="match status" value="1"/>
</dbReference>
<dbReference type="OrthoDB" id="1688044at2759"/>
<keyword evidence="16 29" id="KW-0560">Oxidoreductase</keyword>
<proteinExistence type="inferred from homology"/>
<dbReference type="InterPro" id="IPR008254">
    <property type="entry name" value="Flavodoxin/NO_synth"/>
</dbReference>
<dbReference type="Gene3D" id="3.90.1230.10">
    <property type="entry name" value="Nitric Oxide Synthase, Chain A, domain 3"/>
    <property type="match status" value="1"/>
</dbReference>
<dbReference type="SUPFAM" id="SSF52343">
    <property type="entry name" value="Ferredoxin reductase-like, C-terminal NADP-linked domain"/>
    <property type="match status" value="1"/>
</dbReference>
<dbReference type="EMBL" id="UYJE01007947">
    <property type="protein sequence ID" value="VDI59530.1"/>
    <property type="molecule type" value="Genomic_DNA"/>
</dbReference>
<evidence type="ECO:0000256" key="21">
    <source>
        <dbReference type="ARBA" id="ARBA00031374"/>
    </source>
</evidence>
<evidence type="ECO:0000256" key="14">
    <source>
        <dbReference type="ARBA" id="ARBA00022857"/>
    </source>
</evidence>
<keyword evidence="8" id="KW-0349">Heme</keyword>
<dbReference type="Gene3D" id="2.40.30.10">
    <property type="entry name" value="Translation factors"/>
    <property type="match status" value="1"/>
</dbReference>
<evidence type="ECO:0000313" key="30">
    <source>
        <dbReference type="Proteomes" id="UP000596742"/>
    </source>
</evidence>
<dbReference type="GO" id="GO:0006809">
    <property type="term" value="P:nitric oxide biosynthetic process"/>
    <property type="evidence" value="ECO:0007669"/>
    <property type="project" value="InterPro"/>
</dbReference>
<evidence type="ECO:0000256" key="15">
    <source>
        <dbReference type="ARBA" id="ARBA00022860"/>
    </source>
</evidence>
<comment type="cofactor">
    <cofactor evidence="3">
        <name>FAD</name>
        <dbReference type="ChEBI" id="CHEBI:57692"/>
    </cofactor>
</comment>
<dbReference type="InterPro" id="IPR036119">
    <property type="entry name" value="NOS_N_sf"/>
</dbReference>
<evidence type="ECO:0000256" key="10">
    <source>
        <dbReference type="ARBA" id="ARBA00022643"/>
    </source>
</evidence>
<dbReference type="InterPro" id="IPR017938">
    <property type="entry name" value="Riboflavin_synthase-like_b-brl"/>
</dbReference>
<feature type="compositionally biased region" description="Basic and acidic residues" evidence="25">
    <location>
        <begin position="171"/>
        <end position="180"/>
    </location>
</feature>